<protein>
    <recommendedName>
        <fullName evidence="2">BZIP domain-containing protein</fullName>
    </recommendedName>
</protein>
<sequence>MEKELLEMSWSTSHNYNTTEESIHSIWEEDYQDLSDWCIDTFQSQCVFHTDESKIMIHSGMKIGDMSLSNEGVGDIIESGENDDKSMIITTGETDKNNSDQEIILTIDNKKENLVDNLNVSDGWLNLPQSSTATRTDEWVKLIDSQNNNQALQQFVKTENNNFHTVNNNQQKGWDIINTDSNAFDLLSYLCDDEIQSTDDVSMESITVNHEKTINQAAIKAPETTLKRRSNRRAKAVDDKSQTITSAAVTVPIKIKNNEKPSTSTSAMLSKKNQRSVSIRKKNKDVSFDTGSRKRTIDTDSDDLSSNYSYKESREKNNEASRKSRMNKKTKEKEIMSKADELERNNRLLKIKVEQLDKMVINMRAAILKCALNRSN</sequence>
<feature type="compositionally biased region" description="Basic residues" evidence="1">
    <location>
        <begin position="272"/>
        <end position="283"/>
    </location>
</feature>
<dbReference type="Proteomes" id="UP001168972">
    <property type="component" value="Unassembled WGS sequence"/>
</dbReference>
<feature type="compositionally biased region" description="Basic and acidic residues" evidence="1">
    <location>
        <begin position="284"/>
        <end position="298"/>
    </location>
</feature>
<gene>
    <name evidence="3" type="ORF">PV327_001464</name>
</gene>
<reference evidence="3" key="1">
    <citation type="journal article" date="2023" name="bioRxiv">
        <title>Scaffold-level genome assemblies of two parasitoid biocontrol wasps reveal the parthenogenesis mechanism and an associated novel virus.</title>
        <authorList>
            <person name="Inwood S."/>
            <person name="Skelly J."/>
            <person name="Guhlin J."/>
            <person name="Harrop T."/>
            <person name="Goldson S."/>
            <person name="Dearden P."/>
        </authorList>
    </citation>
    <scope>NUCLEOTIDE SEQUENCE</scope>
    <source>
        <strain evidence="3">Lincoln</strain>
        <tissue evidence="3">Whole body</tissue>
    </source>
</reference>
<reference evidence="3" key="2">
    <citation type="submission" date="2023-03" db="EMBL/GenBank/DDBJ databases">
        <authorList>
            <person name="Inwood S.N."/>
            <person name="Skelly J.G."/>
            <person name="Guhlin J."/>
            <person name="Harrop T.W.R."/>
            <person name="Goldson S.G."/>
            <person name="Dearden P.K."/>
        </authorList>
    </citation>
    <scope>NUCLEOTIDE SEQUENCE</scope>
    <source>
        <strain evidence="3">Lincoln</strain>
        <tissue evidence="3">Whole body</tissue>
    </source>
</reference>
<feature type="compositionally biased region" description="Basic and acidic residues" evidence="1">
    <location>
        <begin position="329"/>
        <end position="338"/>
    </location>
</feature>
<dbReference type="Gene3D" id="1.20.5.170">
    <property type="match status" value="1"/>
</dbReference>
<proteinExistence type="predicted"/>
<dbReference type="InterPro" id="IPR004827">
    <property type="entry name" value="bZIP"/>
</dbReference>
<evidence type="ECO:0000259" key="2">
    <source>
        <dbReference type="PROSITE" id="PS50217"/>
    </source>
</evidence>
<dbReference type="AlphaFoldDB" id="A0AA39G8A4"/>
<dbReference type="InterPro" id="IPR046347">
    <property type="entry name" value="bZIP_sf"/>
</dbReference>
<evidence type="ECO:0000256" key="1">
    <source>
        <dbReference type="SAM" id="MobiDB-lite"/>
    </source>
</evidence>
<dbReference type="EMBL" id="JAQQBR010000001">
    <property type="protein sequence ID" value="KAK0183419.1"/>
    <property type="molecule type" value="Genomic_DNA"/>
</dbReference>
<name>A0AA39G8A4_MICHY</name>
<dbReference type="CDD" id="cd14813">
    <property type="entry name" value="bZIP_BmCbz-like"/>
    <property type="match status" value="1"/>
</dbReference>
<dbReference type="PROSITE" id="PS50217">
    <property type="entry name" value="BZIP"/>
    <property type="match status" value="1"/>
</dbReference>
<dbReference type="SUPFAM" id="SSF57959">
    <property type="entry name" value="Leucine zipper domain"/>
    <property type="match status" value="1"/>
</dbReference>
<organism evidence="3 4">
    <name type="scientific">Microctonus hyperodae</name>
    <name type="common">Parasitoid wasp</name>
    <dbReference type="NCBI Taxonomy" id="165561"/>
    <lineage>
        <taxon>Eukaryota</taxon>
        <taxon>Metazoa</taxon>
        <taxon>Ecdysozoa</taxon>
        <taxon>Arthropoda</taxon>
        <taxon>Hexapoda</taxon>
        <taxon>Insecta</taxon>
        <taxon>Pterygota</taxon>
        <taxon>Neoptera</taxon>
        <taxon>Endopterygota</taxon>
        <taxon>Hymenoptera</taxon>
        <taxon>Apocrita</taxon>
        <taxon>Ichneumonoidea</taxon>
        <taxon>Braconidae</taxon>
        <taxon>Euphorinae</taxon>
        <taxon>Microctonus</taxon>
    </lineage>
</organism>
<dbReference type="GO" id="GO:0003700">
    <property type="term" value="F:DNA-binding transcription factor activity"/>
    <property type="evidence" value="ECO:0007669"/>
    <property type="project" value="InterPro"/>
</dbReference>
<feature type="domain" description="BZIP" evidence="2">
    <location>
        <begin position="307"/>
        <end position="367"/>
    </location>
</feature>
<dbReference type="Pfam" id="PF07716">
    <property type="entry name" value="bZIP_2"/>
    <property type="match status" value="1"/>
</dbReference>
<dbReference type="GO" id="GO:0005634">
    <property type="term" value="C:nucleus"/>
    <property type="evidence" value="ECO:0007669"/>
    <property type="project" value="UniProtKB-ARBA"/>
</dbReference>
<comment type="caution">
    <text evidence="3">The sequence shown here is derived from an EMBL/GenBank/DDBJ whole genome shotgun (WGS) entry which is preliminary data.</text>
</comment>
<evidence type="ECO:0000313" key="4">
    <source>
        <dbReference type="Proteomes" id="UP001168972"/>
    </source>
</evidence>
<evidence type="ECO:0000313" key="3">
    <source>
        <dbReference type="EMBL" id="KAK0183419.1"/>
    </source>
</evidence>
<accession>A0AA39G8A4</accession>
<keyword evidence="4" id="KW-1185">Reference proteome</keyword>
<feature type="compositionally biased region" description="Basic and acidic residues" evidence="1">
    <location>
        <begin position="311"/>
        <end position="322"/>
    </location>
</feature>
<feature type="region of interest" description="Disordered" evidence="1">
    <location>
        <begin position="255"/>
        <end position="338"/>
    </location>
</feature>